<dbReference type="SMART" id="SM00254">
    <property type="entry name" value="ShKT"/>
    <property type="match status" value="2"/>
</dbReference>
<dbReference type="Pfam" id="PF01400">
    <property type="entry name" value="Astacin"/>
    <property type="match status" value="1"/>
</dbReference>
<evidence type="ECO:0000256" key="3">
    <source>
        <dbReference type="ARBA" id="ARBA00022723"/>
    </source>
</evidence>
<dbReference type="GO" id="GO:0006508">
    <property type="term" value="P:proteolysis"/>
    <property type="evidence" value="ECO:0007669"/>
    <property type="project" value="UniProtKB-KW"/>
</dbReference>
<dbReference type="PROSITE" id="PS51864">
    <property type="entry name" value="ASTACIN"/>
    <property type="match status" value="1"/>
</dbReference>
<evidence type="ECO:0000256" key="9">
    <source>
        <dbReference type="PROSITE-ProRule" id="PRU01005"/>
    </source>
</evidence>
<dbReference type="AlphaFoldDB" id="A0A2A6CPC8"/>
<dbReference type="InterPro" id="IPR003582">
    <property type="entry name" value="ShKT_dom"/>
</dbReference>
<dbReference type="InterPro" id="IPR001506">
    <property type="entry name" value="Peptidase_M12A"/>
</dbReference>
<evidence type="ECO:0000256" key="6">
    <source>
        <dbReference type="ARBA" id="ARBA00023049"/>
    </source>
</evidence>
<evidence type="ECO:0000256" key="7">
    <source>
        <dbReference type="ARBA" id="ARBA00023145"/>
    </source>
</evidence>
<feature type="compositionally biased region" description="Acidic residues" evidence="12">
    <location>
        <begin position="432"/>
        <end position="441"/>
    </location>
</feature>
<evidence type="ECO:0000256" key="12">
    <source>
        <dbReference type="SAM" id="MobiDB-lite"/>
    </source>
</evidence>
<keyword evidence="6 10" id="KW-0482">Metalloprotease</keyword>
<feature type="binding site" evidence="10">
    <location>
        <position position="287"/>
    </location>
    <ligand>
        <name>Zn(2+)</name>
        <dbReference type="ChEBI" id="CHEBI:29105"/>
        <note>catalytic</note>
    </ligand>
</feature>
<keyword evidence="2 10" id="KW-0645">Protease</keyword>
<dbReference type="Pfam" id="PF01549">
    <property type="entry name" value="ShK"/>
    <property type="match status" value="2"/>
</dbReference>
<feature type="binding site" evidence="10">
    <location>
        <position position="283"/>
    </location>
    <ligand>
        <name>Zn(2+)</name>
        <dbReference type="ChEBI" id="CHEBI:29105"/>
        <note>catalytic</note>
    </ligand>
</feature>
<dbReference type="OrthoDB" id="291007at2759"/>
<dbReference type="Gene3D" id="3.40.390.10">
    <property type="entry name" value="Collagenase (Catalytic Domain)"/>
    <property type="match status" value="1"/>
</dbReference>
<evidence type="ECO:0000256" key="8">
    <source>
        <dbReference type="ARBA" id="ARBA00023157"/>
    </source>
</evidence>
<keyword evidence="5 10" id="KW-0862">Zinc</keyword>
<keyword evidence="13" id="KW-0472">Membrane</keyword>
<evidence type="ECO:0000313" key="15">
    <source>
        <dbReference type="Proteomes" id="UP000005239"/>
    </source>
</evidence>
<dbReference type="PANTHER" id="PTHR10127:SF780">
    <property type="entry name" value="METALLOENDOPEPTIDASE"/>
    <property type="match status" value="1"/>
</dbReference>
<comment type="function">
    <text evidence="1">Metalloprotease.</text>
</comment>
<comment type="caution">
    <text evidence="9">Lacks conserved residue(s) required for the propagation of feature annotation.</text>
</comment>
<keyword evidence="7" id="KW-0865">Zymogen</keyword>
<feature type="disulfide bond" evidence="9">
    <location>
        <begin position="488"/>
        <end position="522"/>
    </location>
</feature>
<comment type="cofactor">
    <cofactor evidence="10 11">
        <name>Zn(2+)</name>
        <dbReference type="ChEBI" id="CHEBI:29105"/>
    </cofactor>
    <text evidence="10 11">Binds 1 zinc ion per subunit.</text>
</comment>
<reference evidence="15" key="1">
    <citation type="journal article" date="2008" name="Nat. Genet.">
        <title>The Pristionchus pacificus genome provides a unique perspective on nematode lifestyle and parasitism.</title>
        <authorList>
            <person name="Dieterich C."/>
            <person name="Clifton S.W."/>
            <person name="Schuster L.N."/>
            <person name="Chinwalla A."/>
            <person name="Delehaunty K."/>
            <person name="Dinkelacker I."/>
            <person name="Fulton L."/>
            <person name="Fulton R."/>
            <person name="Godfrey J."/>
            <person name="Minx P."/>
            <person name="Mitreva M."/>
            <person name="Roeseler W."/>
            <person name="Tian H."/>
            <person name="Witte H."/>
            <person name="Yang S.P."/>
            <person name="Wilson R.K."/>
            <person name="Sommer R.J."/>
        </authorList>
    </citation>
    <scope>NUCLEOTIDE SEQUENCE [LARGE SCALE GENOMIC DNA]</scope>
    <source>
        <strain evidence="15">PS312</strain>
    </source>
</reference>
<reference evidence="14" key="2">
    <citation type="submission" date="2022-06" db="UniProtKB">
        <authorList>
            <consortium name="EnsemblMetazoa"/>
        </authorList>
    </citation>
    <scope>IDENTIFICATION</scope>
    <source>
        <strain evidence="14">PS312</strain>
    </source>
</reference>
<evidence type="ECO:0000256" key="2">
    <source>
        <dbReference type="ARBA" id="ARBA00022670"/>
    </source>
</evidence>
<feature type="compositionally biased region" description="Low complexity" evidence="12">
    <location>
        <begin position="531"/>
        <end position="562"/>
    </location>
</feature>
<feature type="compositionally biased region" description="Basic residues" evidence="12">
    <location>
        <begin position="401"/>
        <end position="411"/>
    </location>
</feature>
<dbReference type="GO" id="GO:0004222">
    <property type="term" value="F:metalloendopeptidase activity"/>
    <property type="evidence" value="ECO:0000318"/>
    <property type="project" value="GO_Central"/>
</dbReference>
<feature type="compositionally biased region" description="Low complexity" evidence="12">
    <location>
        <begin position="449"/>
        <end position="470"/>
    </location>
</feature>
<feature type="disulfide bond" evidence="9">
    <location>
        <begin position="617"/>
        <end position="651"/>
    </location>
</feature>
<dbReference type="CDD" id="cd04280">
    <property type="entry name" value="ZnMc_astacin_like"/>
    <property type="match status" value="1"/>
</dbReference>
<feature type="compositionally biased region" description="Basic and acidic residues" evidence="12">
    <location>
        <begin position="471"/>
        <end position="484"/>
    </location>
</feature>
<dbReference type="Gene3D" id="1.10.10.1940">
    <property type="match status" value="2"/>
</dbReference>
<evidence type="ECO:0000313" key="14">
    <source>
        <dbReference type="EnsemblMetazoa" id="PPA10828.1"/>
    </source>
</evidence>
<dbReference type="PROSITE" id="PS51670">
    <property type="entry name" value="SHKT"/>
    <property type="match status" value="2"/>
</dbReference>
<feature type="region of interest" description="Disordered" evidence="12">
    <location>
        <begin position="36"/>
        <end position="57"/>
    </location>
</feature>
<keyword evidence="3 10" id="KW-0479">Metal-binding</keyword>
<keyword evidence="8 9" id="KW-1015">Disulfide bond</keyword>
<dbReference type="SMART" id="SM00235">
    <property type="entry name" value="ZnMc"/>
    <property type="match status" value="1"/>
</dbReference>
<evidence type="ECO:0000256" key="13">
    <source>
        <dbReference type="SAM" id="Phobius"/>
    </source>
</evidence>
<feature type="region of interest" description="Disordered" evidence="12">
    <location>
        <begin position="388"/>
        <end position="484"/>
    </location>
</feature>
<dbReference type="EC" id="3.4.24.-" evidence="11"/>
<dbReference type="PANTHER" id="PTHR10127">
    <property type="entry name" value="DISCOIDIN, CUB, EGF, LAMININ , AND ZINC METALLOPROTEASE DOMAIN CONTAINING"/>
    <property type="match status" value="1"/>
</dbReference>
<dbReference type="InterPro" id="IPR006026">
    <property type="entry name" value="Peptidase_Metallo"/>
</dbReference>
<evidence type="ECO:0000256" key="10">
    <source>
        <dbReference type="PROSITE-ProRule" id="PRU01211"/>
    </source>
</evidence>
<protein>
    <recommendedName>
        <fullName evidence="11">Metalloendopeptidase</fullName>
        <ecNumber evidence="11">3.4.24.-</ecNumber>
    </recommendedName>
</protein>
<name>A0A2A6CPC8_PRIPA</name>
<keyword evidence="13" id="KW-0812">Transmembrane</keyword>
<keyword evidence="4 10" id="KW-0378">Hydrolase</keyword>
<organism evidence="14 15">
    <name type="scientific">Pristionchus pacificus</name>
    <name type="common">Parasitic nematode worm</name>
    <dbReference type="NCBI Taxonomy" id="54126"/>
    <lineage>
        <taxon>Eukaryota</taxon>
        <taxon>Metazoa</taxon>
        <taxon>Ecdysozoa</taxon>
        <taxon>Nematoda</taxon>
        <taxon>Chromadorea</taxon>
        <taxon>Rhabditida</taxon>
        <taxon>Rhabditina</taxon>
        <taxon>Diplogasteromorpha</taxon>
        <taxon>Diplogasteroidea</taxon>
        <taxon>Neodiplogasteridae</taxon>
        <taxon>Pristionchus</taxon>
    </lineage>
</organism>
<evidence type="ECO:0000256" key="11">
    <source>
        <dbReference type="RuleBase" id="RU361183"/>
    </source>
</evidence>
<gene>
    <name evidence="14" type="primary">WBGene00100382</name>
</gene>
<keyword evidence="13" id="KW-1133">Transmembrane helix</keyword>
<feature type="binding site" evidence="10">
    <location>
        <position position="293"/>
    </location>
    <ligand>
        <name>Zn(2+)</name>
        <dbReference type="ChEBI" id="CHEBI:29105"/>
        <note>catalytic</note>
    </ligand>
</feature>
<dbReference type="GO" id="GO:0005615">
    <property type="term" value="C:extracellular space"/>
    <property type="evidence" value="ECO:0000318"/>
    <property type="project" value="GO_Central"/>
</dbReference>
<evidence type="ECO:0000256" key="1">
    <source>
        <dbReference type="ARBA" id="ARBA00002657"/>
    </source>
</evidence>
<dbReference type="Proteomes" id="UP000005239">
    <property type="component" value="Unassembled WGS sequence"/>
</dbReference>
<accession>A0A8R1YCY3</accession>
<evidence type="ECO:0000256" key="4">
    <source>
        <dbReference type="ARBA" id="ARBA00022801"/>
    </source>
</evidence>
<dbReference type="InterPro" id="IPR034035">
    <property type="entry name" value="Astacin-like_dom"/>
</dbReference>
<proteinExistence type="predicted"/>
<feature type="compositionally biased region" description="Low complexity" evidence="12">
    <location>
        <begin position="579"/>
        <end position="613"/>
    </location>
</feature>
<feature type="region of interest" description="Disordered" evidence="12">
    <location>
        <begin position="528"/>
        <end position="613"/>
    </location>
</feature>
<feature type="transmembrane region" description="Helical" evidence="13">
    <location>
        <begin position="67"/>
        <end position="85"/>
    </location>
</feature>
<dbReference type="PRINTS" id="PR00480">
    <property type="entry name" value="ASTACIN"/>
</dbReference>
<accession>A0A2A6CPC8</accession>
<sequence>NQVGHLPSFSLTSPHSLLHLSPSALSLLSPSGPVPSLVPLKEESDGNRRRRQTTSPRRLMMMTHRETTVFLLLLVIPTVIVALPYDIPPLVPSQDDVLMKRQFDQFSEKFLQPDDFDLAEKTPVDRPTSEQLDAVQNSMLFEGDIIGMPSGKLIETILKADVAHLRRLRDDPMIDEDAIFSRPYHSSLNLVTYPDKLWADGRVPYVLEDGMTKEQRAAIAQAFDEYKSKTCVRFMPKEDDDEDFIYLKRNVAFGCSSYVGRAGGNQTVSLEIDKCFSKGIIAHELMHSLGFFHEHSRTDRDQFVHIADDNIRGGMMRNFEKYPKKIIDPLGMPYDYESVMHYHKLAFSKNGKATIVPKDPNAEIGQRYRLSETDAAKINKLYACSDSEIEENSVTTEPTTRKPKTTTKAKSRVTSSTRWPARKTSTTTEEPTTTEEEEVEEETTKGKATTQRPTSTLRTRTTSGRWTNKKTTTEKPEEEKKEAKKTKCIDLNAHCEMWETLGHCAHSIKYMAHYCRKSCGMCDKDPELVSRPESTSSPSTTTSTTTIRSTTKTTTTPEPATTQKRTRRPFPYIFGSSSTTTTEKPTTTTTTEKTTTKAPRRATTTISTRSSGSSAVCRDKNLFCSYWAKIGECSSESKFMRIFCKKSCGRCEQ</sequence>
<feature type="active site" evidence="10">
    <location>
        <position position="284"/>
    </location>
</feature>
<dbReference type="EnsemblMetazoa" id="PPA10828.1">
    <property type="protein sequence ID" value="PPA10828.1"/>
    <property type="gene ID" value="WBGene00100382"/>
</dbReference>
<dbReference type="FunFam" id="3.40.390.10:FF:000042">
    <property type="entry name" value="Metalloendopeptidase"/>
    <property type="match status" value="1"/>
</dbReference>
<dbReference type="GO" id="GO:0008270">
    <property type="term" value="F:zinc ion binding"/>
    <property type="evidence" value="ECO:0007669"/>
    <property type="project" value="UniProtKB-UniRule"/>
</dbReference>
<evidence type="ECO:0000256" key="5">
    <source>
        <dbReference type="ARBA" id="ARBA00022833"/>
    </source>
</evidence>
<dbReference type="SUPFAM" id="SSF55486">
    <property type="entry name" value="Metalloproteases ('zincins'), catalytic domain"/>
    <property type="match status" value="1"/>
</dbReference>
<dbReference type="InterPro" id="IPR024079">
    <property type="entry name" value="MetalloPept_cat_dom_sf"/>
</dbReference>
<keyword evidence="15" id="KW-1185">Reference proteome</keyword>